<proteinExistence type="predicted"/>
<dbReference type="Gene3D" id="3.10.580.10">
    <property type="entry name" value="CBS-domain"/>
    <property type="match status" value="1"/>
</dbReference>
<dbReference type="CDD" id="cd04587">
    <property type="entry name" value="CBS_pair_CAP-ED_NT_Pol-beta-like_DUF294_assoc"/>
    <property type="match status" value="1"/>
</dbReference>
<reference evidence="5" key="1">
    <citation type="submission" date="2016-04" db="EMBL/GenBank/DDBJ databases">
        <authorList>
            <person name="Evans L.H."/>
            <person name="Alamgir A."/>
            <person name="Owens N."/>
            <person name="Weber N.D."/>
            <person name="Virtaneva K."/>
            <person name="Barbian K."/>
            <person name="Babar A."/>
            <person name="Rosenke K."/>
        </authorList>
    </citation>
    <scope>NUCLEOTIDE SEQUENCE</scope>
    <source>
        <strain evidence="5">86</strain>
    </source>
</reference>
<protein>
    <submittedName>
        <fullName evidence="5">Cyclic nucleotide-binding protein</fullName>
    </submittedName>
</protein>
<dbReference type="Gene3D" id="2.60.120.10">
    <property type="entry name" value="Jelly Rolls"/>
    <property type="match status" value="1"/>
</dbReference>
<dbReference type="InterPro" id="IPR000644">
    <property type="entry name" value="CBS_dom"/>
</dbReference>
<dbReference type="SUPFAM" id="SSF51206">
    <property type="entry name" value="cAMP-binding domain-like"/>
    <property type="match status" value="1"/>
</dbReference>
<dbReference type="AlphaFoldDB" id="A0A212K883"/>
<evidence type="ECO:0000256" key="2">
    <source>
        <dbReference type="PROSITE-ProRule" id="PRU00703"/>
    </source>
</evidence>
<dbReference type="InterPro" id="IPR014710">
    <property type="entry name" value="RmlC-like_jellyroll"/>
</dbReference>
<sequence>MTPEIIEVRDFLGAHHPFDLLPPPVLGETARAIEIAYVRKGEEVVGPGSRVEHLYVVRSGAVESHSRIGELLARLGEGECFGVRALLRGGAAVTRTAAIEDSLLYLLPAERFDALRRAHPAFAYFFAAFDGGPLGASLGGAGKGFDLLSRPVGDLIRRPPVTVPVGATIRDTAAVMRDERVSAALIVSDAGLVGIVTDRDLRSKVVAGGLPPETPAAAVMSPAPMQAEAQDLAFQALLTMSRHDIHHLPVNDKGRLVGCLTASSLIDAQASSPLYLAHAIHEADDVAALATLAARVPQVVDALTQAGATAHGVGEIVTAITDAVTHTLIKLAEAELGPPPLPYAWMAAGSQGRQEQTALSDQDNCLILDDRYAEAEHGAYFAAFADFVTDGLNACGYVFCPGEMMARTPRWRQPLAAWRRDFSRWIEEPEPKALMLSCIFFDLRLIAGSAALWESLQHEILDKSRKNHIFLAHMASNAMQHEPPIGFFRNFVLVYGGGMDMTFDLKHNGVVPIVDLARIYALSAGIDAVNTRDRLDGAVDARALSQQGAMDLKDALEFIGLTRLRHQARQVREHRRPDNLLSPRELSSFERGNLKSAFQVVKDMQASMASAYQLSRF</sequence>
<dbReference type="SMART" id="SM00116">
    <property type="entry name" value="CBS"/>
    <property type="match status" value="2"/>
</dbReference>
<dbReference type="Pfam" id="PF00027">
    <property type="entry name" value="cNMP_binding"/>
    <property type="match status" value="1"/>
</dbReference>
<dbReference type="CDD" id="cd00038">
    <property type="entry name" value="CAP_ED"/>
    <property type="match status" value="1"/>
</dbReference>
<keyword evidence="2" id="KW-0129">CBS domain</keyword>
<gene>
    <name evidence="5" type="ORF">KL86APRO_12299</name>
</gene>
<name>A0A212K883_9PROT</name>
<dbReference type="SMART" id="SM00100">
    <property type="entry name" value="cNMP"/>
    <property type="match status" value="1"/>
</dbReference>
<dbReference type="InterPro" id="IPR018490">
    <property type="entry name" value="cNMP-bd_dom_sf"/>
</dbReference>
<dbReference type="SUPFAM" id="SSF54631">
    <property type="entry name" value="CBS-domain pair"/>
    <property type="match status" value="1"/>
</dbReference>
<dbReference type="PANTHER" id="PTHR48108">
    <property type="entry name" value="CBS DOMAIN-CONTAINING PROTEIN CBSX2, CHLOROPLASTIC"/>
    <property type="match status" value="1"/>
</dbReference>
<dbReference type="InterPro" id="IPR005105">
    <property type="entry name" value="GlnD_Uridyltrans_N"/>
</dbReference>
<feature type="domain" description="CBS" evidence="4">
    <location>
        <begin position="156"/>
        <end position="213"/>
    </location>
</feature>
<dbReference type="Pfam" id="PF00571">
    <property type="entry name" value="CBS"/>
    <property type="match status" value="2"/>
</dbReference>
<dbReference type="CDD" id="cd05401">
    <property type="entry name" value="NT_GlnE_GlnD_like"/>
    <property type="match status" value="1"/>
</dbReference>
<organism evidence="5">
    <name type="scientific">uncultured Alphaproteobacteria bacterium</name>
    <dbReference type="NCBI Taxonomy" id="91750"/>
    <lineage>
        <taxon>Bacteria</taxon>
        <taxon>Pseudomonadati</taxon>
        <taxon>Pseudomonadota</taxon>
        <taxon>Alphaproteobacteria</taxon>
        <taxon>environmental samples</taxon>
    </lineage>
</organism>
<evidence type="ECO:0000259" key="3">
    <source>
        <dbReference type="PROSITE" id="PS50042"/>
    </source>
</evidence>
<dbReference type="PROSITE" id="PS50042">
    <property type="entry name" value="CNMP_BINDING_3"/>
    <property type="match status" value="1"/>
</dbReference>
<dbReference type="InterPro" id="IPR051462">
    <property type="entry name" value="CBS_domain-containing"/>
</dbReference>
<dbReference type="Pfam" id="PF03445">
    <property type="entry name" value="DUF294"/>
    <property type="match status" value="1"/>
</dbReference>
<dbReference type="InterPro" id="IPR046342">
    <property type="entry name" value="CBS_dom_sf"/>
</dbReference>
<feature type="domain" description="CBS" evidence="4">
    <location>
        <begin position="220"/>
        <end position="276"/>
    </location>
</feature>
<dbReference type="GO" id="GO:0008773">
    <property type="term" value="F:[protein-PII] uridylyltransferase activity"/>
    <property type="evidence" value="ECO:0007669"/>
    <property type="project" value="InterPro"/>
</dbReference>
<dbReference type="InterPro" id="IPR000595">
    <property type="entry name" value="cNMP-bd_dom"/>
</dbReference>
<evidence type="ECO:0000259" key="4">
    <source>
        <dbReference type="PROSITE" id="PS51371"/>
    </source>
</evidence>
<dbReference type="InterPro" id="IPR018821">
    <property type="entry name" value="DUF294_put_nucleoTrafse_sb-bd"/>
</dbReference>
<evidence type="ECO:0000313" key="5">
    <source>
        <dbReference type="EMBL" id="SBW07886.1"/>
    </source>
</evidence>
<accession>A0A212K883</accession>
<evidence type="ECO:0000256" key="1">
    <source>
        <dbReference type="ARBA" id="ARBA00022737"/>
    </source>
</evidence>
<dbReference type="PROSITE" id="PS51371">
    <property type="entry name" value="CBS"/>
    <property type="match status" value="2"/>
</dbReference>
<feature type="domain" description="Cyclic nucleotide-binding" evidence="3">
    <location>
        <begin position="17"/>
        <end position="99"/>
    </location>
</feature>
<dbReference type="EMBL" id="FLUO01000001">
    <property type="protein sequence ID" value="SBW07886.1"/>
    <property type="molecule type" value="Genomic_DNA"/>
</dbReference>
<dbReference type="PANTHER" id="PTHR48108:SF31">
    <property type="entry name" value="CBS DOMAIN AND CYCLIC NUCLEOTIDE-REGULATED NUCLEOTIDYLTRANSFERASE"/>
    <property type="match status" value="1"/>
</dbReference>
<keyword evidence="1" id="KW-0677">Repeat</keyword>
<dbReference type="Pfam" id="PF10335">
    <property type="entry name" value="DUF294_C"/>
    <property type="match status" value="1"/>
</dbReference>